<dbReference type="PANTHER" id="PTHR12147">
    <property type="entry name" value="METALLOPEPTIDASE M28 FAMILY MEMBER"/>
    <property type="match status" value="1"/>
</dbReference>
<feature type="compositionally biased region" description="Basic residues" evidence="15">
    <location>
        <begin position="470"/>
        <end position="493"/>
    </location>
</feature>
<evidence type="ECO:0000256" key="11">
    <source>
        <dbReference type="ARBA" id="ARBA00022833"/>
    </source>
</evidence>
<dbReference type="OrthoDB" id="10013407at2759"/>
<evidence type="ECO:0000256" key="15">
    <source>
        <dbReference type="SAM" id="MobiDB-lite"/>
    </source>
</evidence>
<organism evidence="18 19">
    <name type="scientific">Sphaerosporella brunnea</name>
    <dbReference type="NCBI Taxonomy" id="1250544"/>
    <lineage>
        <taxon>Eukaryota</taxon>
        <taxon>Fungi</taxon>
        <taxon>Dikarya</taxon>
        <taxon>Ascomycota</taxon>
        <taxon>Pezizomycotina</taxon>
        <taxon>Pezizomycetes</taxon>
        <taxon>Pezizales</taxon>
        <taxon>Pyronemataceae</taxon>
        <taxon>Sphaerosporella</taxon>
    </lineage>
</organism>
<evidence type="ECO:0000256" key="6">
    <source>
        <dbReference type="ARBA" id="ARBA00022525"/>
    </source>
</evidence>
<dbReference type="EC" id="3.4.-.-" evidence="14"/>
<feature type="domain" description="Peptidase M28" evidence="17">
    <location>
        <begin position="237"/>
        <end position="450"/>
    </location>
</feature>
<dbReference type="SUPFAM" id="SSF53187">
    <property type="entry name" value="Zn-dependent exopeptidases"/>
    <property type="match status" value="1"/>
</dbReference>
<dbReference type="CDD" id="cd03876">
    <property type="entry name" value="M28_SGAP_like"/>
    <property type="match status" value="1"/>
</dbReference>
<reference evidence="18 19" key="1">
    <citation type="submission" date="2019-09" db="EMBL/GenBank/DDBJ databases">
        <title>Draft genome of the ectomycorrhizal ascomycete Sphaerosporella brunnea.</title>
        <authorList>
            <consortium name="DOE Joint Genome Institute"/>
            <person name="Benucci G.M."/>
            <person name="Marozzi G."/>
            <person name="Antonielli L."/>
            <person name="Sanchez S."/>
            <person name="Marco P."/>
            <person name="Wang X."/>
            <person name="Falini L.B."/>
            <person name="Barry K."/>
            <person name="Haridas S."/>
            <person name="Lipzen A."/>
            <person name="Labutti K."/>
            <person name="Grigoriev I.V."/>
            <person name="Murat C."/>
            <person name="Martin F."/>
            <person name="Albertini E."/>
            <person name="Donnini D."/>
            <person name="Bonito G."/>
        </authorList>
    </citation>
    <scope>NUCLEOTIDE SEQUENCE [LARGE SCALE GENOMIC DNA]</scope>
    <source>
        <strain evidence="18 19">Sb_GMNB300</strain>
    </source>
</reference>
<evidence type="ECO:0000256" key="4">
    <source>
        <dbReference type="ARBA" id="ARBA00011245"/>
    </source>
</evidence>
<evidence type="ECO:0000256" key="12">
    <source>
        <dbReference type="ARBA" id="ARBA00023049"/>
    </source>
</evidence>
<dbReference type="InterPro" id="IPR045175">
    <property type="entry name" value="M28_fam"/>
</dbReference>
<keyword evidence="19" id="KW-1185">Reference proteome</keyword>
<evidence type="ECO:0000256" key="5">
    <source>
        <dbReference type="ARBA" id="ARBA00022438"/>
    </source>
</evidence>
<accession>A0A5J5F4S2</accession>
<keyword evidence="8 14" id="KW-0479">Metal-binding</keyword>
<dbReference type="Gene3D" id="3.50.30.30">
    <property type="match status" value="1"/>
</dbReference>
<comment type="subunit">
    <text evidence="4">Monomer.</text>
</comment>
<keyword evidence="10 14" id="KW-0378">Hydrolase</keyword>
<evidence type="ECO:0000259" key="16">
    <source>
        <dbReference type="Pfam" id="PF02225"/>
    </source>
</evidence>
<keyword evidence="12" id="KW-0482">Metalloprotease</keyword>
<dbReference type="AlphaFoldDB" id="A0A5J5F4S2"/>
<evidence type="ECO:0000256" key="1">
    <source>
        <dbReference type="ARBA" id="ARBA00001947"/>
    </source>
</evidence>
<evidence type="ECO:0000256" key="2">
    <source>
        <dbReference type="ARBA" id="ARBA00004613"/>
    </source>
</evidence>
<dbReference type="SUPFAM" id="SSF52025">
    <property type="entry name" value="PA domain"/>
    <property type="match status" value="1"/>
</dbReference>
<feature type="chain" id="PRO_5023967242" description="Peptide hydrolase" evidence="14">
    <location>
        <begin position="20"/>
        <end position="493"/>
    </location>
</feature>
<keyword evidence="7 14" id="KW-0645">Protease</keyword>
<evidence type="ECO:0000313" key="18">
    <source>
        <dbReference type="EMBL" id="KAA8911641.1"/>
    </source>
</evidence>
<gene>
    <name evidence="18" type="ORF">FN846DRAFT_773832</name>
</gene>
<keyword evidence="5" id="KW-0031">Aminopeptidase</keyword>
<dbReference type="InParanoid" id="A0A5J5F4S2"/>
<evidence type="ECO:0000256" key="8">
    <source>
        <dbReference type="ARBA" id="ARBA00022723"/>
    </source>
</evidence>
<comment type="subcellular location">
    <subcellularLocation>
        <location evidence="2">Secreted</location>
    </subcellularLocation>
</comment>
<dbReference type="Pfam" id="PF02225">
    <property type="entry name" value="PA"/>
    <property type="match status" value="1"/>
</dbReference>
<dbReference type="InterPro" id="IPR007484">
    <property type="entry name" value="Peptidase_M28"/>
</dbReference>
<proteinExistence type="inferred from homology"/>
<keyword evidence="11 14" id="KW-0862">Zinc</keyword>
<keyword evidence="13" id="KW-0325">Glycoprotein</keyword>
<dbReference type="Proteomes" id="UP000326924">
    <property type="component" value="Unassembled WGS sequence"/>
</dbReference>
<sequence length="493" mass="52309">MKFSVSVVAATLFLESALATPGDEKRLQSKQLRHAILRSNLLKHADALVEHARLSNGSRAFGSKGHNATVDYIKRKLDATGYYDTELQTFVYPFSDGTANFTAKEKKYSTEWFTYGPAGNVTAPVVVVNELGCEKANFLATVEGNIALIKRGSCEFGLKIALAGAAGASGAIIYNNADGPIGGGTLIKPSRPDVGPYVPAGSISGVDGVALIASIASGEVVGNIYVDATNEDRYTSNVLATTKLGDKKNVIMAGGHTDSVPAGPGINDDGSGSMGLLEIALQLPKWSVKNAVRFGFWTAEEYGLVGSEHWVVSLTAEQISDIALYLNADMIASPNFGYFIYDGDGNAFNITGPAGSDHIEHLFESYFKDAGLVSAPTEFDGRSDYGPFLDAGVPSGGLFTGAEGLKTEQQAKWWGGSAGVAYDPNYHQAGDVKSNLNVGAWIQCTKGFAHAIATYANDLKGIPRGGKRDAAKKRQISHDRRRNSACNHKLHGL</sequence>
<dbReference type="GO" id="GO:0006508">
    <property type="term" value="P:proteolysis"/>
    <property type="evidence" value="ECO:0007669"/>
    <property type="project" value="UniProtKB-KW"/>
</dbReference>
<evidence type="ECO:0000256" key="3">
    <source>
        <dbReference type="ARBA" id="ARBA00005957"/>
    </source>
</evidence>
<evidence type="ECO:0000256" key="14">
    <source>
        <dbReference type="RuleBase" id="RU361240"/>
    </source>
</evidence>
<keyword evidence="6" id="KW-0964">Secreted</keyword>
<evidence type="ECO:0000259" key="17">
    <source>
        <dbReference type="Pfam" id="PF04389"/>
    </source>
</evidence>
<evidence type="ECO:0000256" key="7">
    <source>
        <dbReference type="ARBA" id="ARBA00022670"/>
    </source>
</evidence>
<dbReference type="FunCoup" id="A0A5J5F4S2">
    <property type="interactions" value="32"/>
</dbReference>
<dbReference type="Pfam" id="PF04389">
    <property type="entry name" value="Peptidase_M28"/>
    <property type="match status" value="1"/>
</dbReference>
<dbReference type="InterPro" id="IPR046450">
    <property type="entry name" value="PA_dom_sf"/>
</dbReference>
<feature type="signal peptide" evidence="14">
    <location>
        <begin position="1"/>
        <end position="19"/>
    </location>
</feature>
<comment type="cofactor">
    <cofactor evidence="1">
        <name>Zn(2+)</name>
        <dbReference type="ChEBI" id="CHEBI:29105"/>
    </cofactor>
</comment>
<keyword evidence="9 14" id="KW-0732">Signal</keyword>
<evidence type="ECO:0000256" key="9">
    <source>
        <dbReference type="ARBA" id="ARBA00022729"/>
    </source>
</evidence>
<dbReference type="FunFam" id="3.40.630.10:FF:000054">
    <property type="entry name" value="Peptide hydrolase"/>
    <property type="match status" value="1"/>
</dbReference>
<comment type="caution">
    <text evidence="18">The sequence shown here is derived from an EMBL/GenBank/DDBJ whole genome shotgun (WGS) entry which is preliminary data.</text>
</comment>
<dbReference type="Gene3D" id="3.40.630.10">
    <property type="entry name" value="Zn peptidases"/>
    <property type="match status" value="1"/>
</dbReference>
<dbReference type="PANTHER" id="PTHR12147:SF57">
    <property type="entry name" value="PEPTIDE HYDROLASE"/>
    <property type="match status" value="1"/>
</dbReference>
<name>A0A5J5F4S2_9PEZI</name>
<dbReference type="EMBL" id="VXIS01000033">
    <property type="protein sequence ID" value="KAA8911641.1"/>
    <property type="molecule type" value="Genomic_DNA"/>
</dbReference>
<dbReference type="GO" id="GO:0004177">
    <property type="term" value="F:aminopeptidase activity"/>
    <property type="evidence" value="ECO:0007669"/>
    <property type="project" value="UniProtKB-KW"/>
</dbReference>
<dbReference type="InterPro" id="IPR041756">
    <property type="entry name" value="M28_SGAP-like"/>
</dbReference>
<evidence type="ECO:0000313" key="19">
    <source>
        <dbReference type="Proteomes" id="UP000326924"/>
    </source>
</evidence>
<protein>
    <recommendedName>
        <fullName evidence="14">Peptide hydrolase</fullName>
        <ecNumber evidence="14">3.4.-.-</ecNumber>
    </recommendedName>
</protein>
<comment type="similarity">
    <text evidence="3">Belongs to the peptidase M28 family. M28A subfamily.</text>
</comment>
<feature type="region of interest" description="Disordered" evidence="15">
    <location>
        <begin position="463"/>
        <end position="493"/>
    </location>
</feature>
<dbReference type="GO" id="GO:0046872">
    <property type="term" value="F:metal ion binding"/>
    <property type="evidence" value="ECO:0007669"/>
    <property type="project" value="UniProtKB-KW"/>
</dbReference>
<evidence type="ECO:0000256" key="13">
    <source>
        <dbReference type="ARBA" id="ARBA00023180"/>
    </source>
</evidence>
<dbReference type="GO" id="GO:0008235">
    <property type="term" value="F:metalloexopeptidase activity"/>
    <property type="evidence" value="ECO:0007669"/>
    <property type="project" value="InterPro"/>
</dbReference>
<feature type="domain" description="PA" evidence="16">
    <location>
        <begin position="121"/>
        <end position="211"/>
    </location>
</feature>
<dbReference type="InterPro" id="IPR003137">
    <property type="entry name" value="PA_domain"/>
</dbReference>
<dbReference type="GO" id="GO:0005576">
    <property type="term" value="C:extracellular region"/>
    <property type="evidence" value="ECO:0007669"/>
    <property type="project" value="UniProtKB-SubCell"/>
</dbReference>
<evidence type="ECO:0000256" key="10">
    <source>
        <dbReference type="ARBA" id="ARBA00022801"/>
    </source>
</evidence>